<dbReference type="AlphaFoldDB" id="A0A9P4TTA5"/>
<proteinExistence type="predicted"/>
<comment type="caution">
    <text evidence="1">The sequence shown here is derived from an EMBL/GenBank/DDBJ whole genome shotgun (WGS) entry which is preliminary data.</text>
</comment>
<sequence length="276" mass="31221">MGTVAKIVANQATTAVLNVPKQSKWKRVTDVPLTRANYLDLLNGYTPLIKEAKFLTTEKCKEYEALMSRKLTPYKHNTGPLLTKYGVAQFGYQAQAADDFSKRSDGRIQRNSYSWEISTHKQQRRTSILLMRLNTSICTLSLQVPDSMLGRESSTLSKMNGTRKYFSGIFRALNNATHVHCDYSPYDSLTEDWIINQVEAQIVFNLYLAPDKAYVVPEPGALCFFNSRNMQEVVPVEQEPMVELGLSDRLRLTLSSFMGLIPSTKTGGKPKLIFWS</sequence>
<gene>
    <name evidence="1" type="ORF">EJ08DRAFT_673099</name>
</gene>
<name>A0A9P4TTA5_9PEZI</name>
<dbReference type="Proteomes" id="UP000800235">
    <property type="component" value="Unassembled WGS sequence"/>
</dbReference>
<protein>
    <submittedName>
        <fullName evidence="1">Uncharacterized protein</fullName>
    </submittedName>
</protein>
<evidence type="ECO:0000313" key="1">
    <source>
        <dbReference type="EMBL" id="KAF2420959.1"/>
    </source>
</evidence>
<keyword evidence="2" id="KW-1185">Reference proteome</keyword>
<dbReference type="EMBL" id="MU007105">
    <property type="protein sequence ID" value="KAF2420959.1"/>
    <property type="molecule type" value="Genomic_DNA"/>
</dbReference>
<accession>A0A9P4TTA5</accession>
<dbReference type="OrthoDB" id="5282017at2759"/>
<evidence type="ECO:0000313" key="2">
    <source>
        <dbReference type="Proteomes" id="UP000800235"/>
    </source>
</evidence>
<reference evidence="1" key="1">
    <citation type="journal article" date="2020" name="Stud. Mycol.">
        <title>101 Dothideomycetes genomes: a test case for predicting lifestyles and emergence of pathogens.</title>
        <authorList>
            <person name="Haridas S."/>
            <person name="Albert R."/>
            <person name="Binder M."/>
            <person name="Bloem J."/>
            <person name="Labutti K."/>
            <person name="Salamov A."/>
            <person name="Andreopoulos B."/>
            <person name="Baker S."/>
            <person name="Barry K."/>
            <person name="Bills G."/>
            <person name="Bluhm B."/>
            <person name="Cannon C."/>
            <person name="Castanera R."/>
            <person name="Culley D."/>
            <person name="Daum C."/>
            <person name="Ezra D."/>
            <person name="Gonzalez J."/>
            <person name="Henrissat B."/>
            <person name="Kuo A."/>
            <person name="Liang C."/>
            <person name="Lipzen A."/>
            <person name="Lutzoni F."/>
            <person name="Magnuson J."/>
            <person name="Mondo S."/>
            <person name="Nolan M."/>
            <person name="Ohm R."/>
            <person name="Pangilinan J."/>
            <person name="Park H.-J."/>
            <person name="Ramirez L."/>
            <person name="Alfaro M."/>
            <person name="Sun H."/>
            <person name="Tritt A."/>
            <person name="Yoshinaga Y."/>
            <person name="Zwiers L.-H."/>
            <person name="Turgeon B."/>
            <person name="Goodwin S."/>
            <person name="Spatafora J."/>
            <person name="Crous P."/>
            <person name="Grigoriev I."/>
        </authorList>
    </citation>
    <scope>NUCLEOTIDE SEQUENCE</scope>
    <source>
        <strain evidence="1">CBS 130266</strain>
    </source>
</reference>
<organism evidence="1 2">
    <name type="scientific">Tothia fuscella</name>
    <dbReference type="NCBI Taxonomy" id="1048955"/>
    <lineage>
        <taxon>Eukaryota</taxon>
        <taxon>Fungi</taxon>
        <taxon>Dikarya</taxon>
        <taxon>Ascomycota</taxon>
        <taxon>Pezizomycotina</taxon>
        <taxon>Dothideomycetes</taxon>
        <taxon>Pleosporomycetidae</taxon>
        <taxon>Venturiales</taxon>
        <taxon>Cylindrosympodiaceae</taxon>
        <taxon>Tothia</taxon>
    </lineage>
</organism>